<reference evidence="1 2" key="1">
    <citation type="journal article" date="2022" name="Genome Biol. Evol.">
        <title>The Spruce Budworm Genome: Reconstructing the Evolutionary History of Antifreeze Proteins.</title>
        <authorList>
            <person name="Beliveau C."/>
            <person name="Gagne P."/>
            <person name="Picq S."/>
            <person name="Vernygora O."/>
            <person name="Keeling C.I."/>
            <person name="Pinkney K."/>
            <person name="Doucet D."/>
            <person name="Wen F."/>
            <person name="Johnston J.S."/>
            <person name="Maaroufi H."/>
            <person name="Boyle B."/>
            <person name="Laroche J."/>
            <person name="Dewar K."/>
            <person name="Juretic N."/>
            <person name="Blackburn G."/>
            <person name="Nisole A."/>
            <person name="Brunet B."/>
            <person name="Brandao M."/>
            <person name="Lumley L."/>
            <person name="Duan J."/>
            <person name="Quan G."/>
            <person name="Lucarotti C.J."/>
            <person name="Roe A.D."/>
            <person name="Sperling F.A.H."/>
            <person name="Levesque R.C."/>
            <person name="Cusson M."/>
        </authorList>
    </citation>
    <scope>NUCLEOTIDE SEQUENCE [LARGE SCALE GENOMIC DNA]</scope>
    <source>
        <strain evidence="1">Glfc:IPQL:Cfum</strain>
    </source>
</reference>
<protein>
    <submittedName>
        <fullName evidence="1">Uncharacterized protein</fullName>
    </submittedName>
</protein>
<evidence type="ECO:0000313" key="1">
    <source>
        <dbReference type="EMBL" id="KAI8430329.1"/>
    </source>
</evidence>
<dbReference type="EMBL" id="CM046131">
    <property type="protein sequence ID" value="KAI8430329.1"/>
    <property type="molecule type" value="Genomic_DNA"/>
</dbReference>
<comment type="caution">
    <text evidence="1">The sequence shown here is derived from an EMBL/GenBank/DDBJ whole genome shotgun (WGS) entry which is preliminary data.</text>
</comment>
<proteinExistence type="predicted"/>
<dbReference type="Proteomes" id="UP001064048">
    <property type="component" value="Chromosome Z"/>
</dbReference>
<sequence>MVGYGTLFTMLPVFSLDQLIHIVEISYTALILTELIMVALTVDTWHRLMVVAELVSLLMYTATLLVFNSYFDADFIRHWDFWWKVTTITLVSCLPLYIVKYMHRKWSDRQYRNLRK</sequence>
<gene>
    <name evidence="1" type="ORF">MSG28_000636</name>
</gene>
<organism evidence="1 2">
    <name type="scientific">Choristoneura fumiferana</name>
    <name type="common">Spruce budworm moth</name>
    <name type="synonym">Archips fumiferana</name>
    <dbReference type="NCBI Taxonomy" id="7141"/>
    <lineage>
        <taxon>Eukaryota</taxon>
        <taxon>Metazoa</taxon>
        <taxon>Ecdysozoa</taxon>
        <taxon>Arthropoda</taxon>
        <taxon>Hexapoda</taxon>
        <taxon>Insecta</taxon>
        <taxon>Pterygota</taxon>
        <taxon>Neoptera</taxon>
        <taxon>Endopterygota</taxon>
        <taxon>Lepidoptera</taxon>
        <taxon>Glossata</taxon>
        <taxon>Ditrysia</taxon>
        <taxon>Tortricoidea</taxon>
        <taxon>Tortricidae</taxon>
        <taxon>Tortricinae</taxon>
        <taxon>Choristoneura</taxon>
    </lineage>
</organism>
<name>A0ACC0K1U9_CHOFU</name>
<keyword evidence="2" id="KW-1185">Reference proteome</keyword>
<evidence type="ECO:0000313" key="2">
    <source>
        <dbReference type="Proteomes" id="UP001064048"/>
    </source>
</evidence>
<accession>A0ACC0K1U9</accession>